<evidence type="ECO:0000313" key="1">
    <source>
        <dbReference type="EMBL" id="QCX39559.1"/>
    </source>
</evidence>
<dbReference type="GO" id="GO:0005886">
    <property type="term" value="C:plasma membrane"/>
    <property type="evidence" value="ECO:0007669"/>
    <property type="project" value="TreeGrafter"/>
</dbReference>
<dbReference type="Gene3D" id="2.40.160.200">
    <property type="entry name" value="LURP1-related"/>
    <property type="match status" value="1"/>
</dbReference>
<organism evidence="1 2">
    <name type="scientific">Aureibaculum algae</name>
    <dbReference type="NCBI Taxonomy" id="2584122"/>
    <lineage>
        <taxon>Bacteria</taxon>
        <taxon>Pseudomonadati</taxon>
        <taxon>Bacteroidota</taxon>
        <taxon>Flavobacteriia</taxon>
        <taxon>Flavobacteriales</taxon>
        <taxon>Flavobacteriaceae</taxon>
        <taxon>Aureibaculum</taxon>
    </lineage>
</organism>
<evidence type="ECO:0000313" key="2">
    <source>
        <dbReference type="Proteomes" id="UP000306229"/>
    </source>
</evidence>
<dbReference type="InterPro" id="IPR005552">
    <property type="entry name" value="Scramblase"/>
</dbReference>
<proteinExistence type="predicted"/>
<dbReference type="InterPro" id="IPR025659">
    <property type="entry name" value="Tubby-like_C"/>
</dbReference>
<protein>
    <submittedName>
        <fullName evidence="1">Scramblase</fullName>
    </submittedName>
</protein>
<dbReference type="PANTHER" id="PTHR23248:SF9">
    <property type="entry name" value="PHOSPHOLIPID SCRAMBLASE"/>
    <property type="match status" value="1"/>
</dbReference>
<dbReference type="EMBL" id="CP040749">
    <property type="protein sequence ID" value="QCX39559.1"/>
    <property type="molecule type" value="Genomic_DNA"/>
</dbReference>
<dbReference type="PANTHER" id="PTHR23248">
    <property type="entry name" value="PHOSPHOLIPID SCRAMBLASE-RELATED"/>
    <property type="match status" value="1"/>
</dbReference>
<dbReference type="KEGG" id="fbe:FF125_14330"/>
<dbReference type="GO" id="GO:0017128">
    <property type="term" value="F:phospholipid scramblase activity"/>
    <property type="evidence" value="ECO:0007669"/>
    <property type="project" value="InterPro"/>
</dbReference>
<accession>A0A5B7TRI1</accession>
<gene>
    <name evidence="1" type="ORF">FF125_14330</name>
</gene>
<dbReference type="Proteomes" id="UP000306229">
    <property type="component" value="Chromosome"/>
</dbReference>
<dbReference type="OrthoDB" id="652307at2"/>
<name>A0A5B7TRI1_9FLAO</name>
<dbReference type="AlphaFoldDB" id="A0A5B7TRI1"/>
<sequence>MSSIFFESNSYFIDEKVNYFKFENSYKVFNDKGKEIGSVNQKLSFGQKALSLLLNKSMLPFQLEIKDTSGNLQTTISRGWTFFMSTIVIDDAKGKTIGSIKQKFKLFKPTFKIVNTSGQILAVINGDWKAWNFQIKDGYDKPIGTISKKWNGAMKEIFTSADKYNVDFNSNYTDITNKMAILSSAITIDMVLKESK</sequence>
<keyword evidence="2" id="KW-1185">Reference proteome</keyword>
<dbReference type="SUPFAM" id="SSF54518">
    <property type="entry name" value="Tubby C-terminal domain-like"/>
    <property type="match status" value="1"/>
</dbReference>
<dbReference type="InterPro" id="IPR038595">
    <property type="entry name" value="LOR_sf"/>
</dbReference>
<dbReference type="Pfam" id="PF03803">
    <property type="entry name" value="Scramblase"/>
    <property type="match status" value="1"/>
</dbReference>
<reference evidence="1 2" key="1">
    <citation type="submission" date="2019-05" db="EMBL/GenBank/DDBJ databases">
        <title>Algicella ahnfeltiae gen. nov., sp. nov., a novel marine bacterium of the family Flavobacteriaceae isolated from a red alga.</title>
        <authorList>
            <person name="Nedashkovskaya O.I."/>
            <person name="Kukhlevskiy A.D."/>
            <person name="Kim S.-G."/>
            <person name="Zhukova N.V."/>
            <person name="Mikhailov V.V."/>
        </authorList>
    </citation>
    <scope>NUCLEOTIDE SEQUENCE [LARGE SCALE GENOMIC DNA]</scope>
    <source>
        <strain evidence="1 2">10Alg115</strain>
    </source>
</reference>